<gene>
    <name evidence="4" type="ORF">ACFSW5_11065</name>
</gene>
<comment type="caution">
    <text evidence="4">The sequence shown here is derived from an EMBL/GenBank/DDBJ whole genome shotgun (WGS) entry which is preliminary data.</text>
</comment>
<dbReference type="InterPro" id="IPR010099">
    <property type="entry name" value="SDR39U1"/>
</dbReference>
<comment type="similarity">
    <text evidence="1">Belongs to the NAD(P)-dependent epimerase/dehydratase family. SDR39U1 subfamily.</text>
</comment>
<evidence type="ECO:0000259" key="3">
    <source>
        <dbReference type="Pfam" id="PF08338"/>
    </source>
</evidence>
<dbReference type="RefSeq" id="WP_379272702.1">
    <property type="nucleotide sequence ID" value="NZ_JBHUGT010000045.1"/>
</dbReference>
<dbReference type="PANTHER" id="PTHR11092">
    <property type="entry name" value="SUGAR NUCLEOTIDE EPIMERASE RELATED"/>
    <property type="match status" value="1"/>
</dbReference>
<organism evidence="4 5">
    <name type="scientific">Paenibacillus thailandensis</name>
    <dbReference type="NCBI Taxonomy" id="393250"/>
    <lineage>
        <taxon>Bacteria</taxon>
        <taxon>Bacillati</taxon>
        <taxon>Bacillota</taxon>
        <taxon>Bacilli</taxon>
        <taxon>Bacillales</taxon>
        <taxon>Paenibacillaceae</taxon>
        <taxon>Paenibacillus</taxon>
    </lineage>
</organism>
<dbReference type="NCBIfam" id="TIGR01777">
    <property type="entry name" value="yfcH"/>
    <property type="match status" value="1"/>
</dbReference>
<dbReference type="Pfam" id="PF08338">
    <property type="entry name" value="DUF1731"/>
    <property type="match status" value="1"/>
</dbReference>
<dbReference type="InterPro" id="IPR013549">
    <property type="entry name" value="DUF1731"/>
</dbReference>
<proteinExistence type="inferred from homology"/>
<dbReference type="InterPro" id="IPR036291">
    <property type="entry name" value="NAD(P)-bd_dom_sf"/>
</dbReference>
<protein>
    <submittedName>
        <fullName evidence="4">TIGR01777 family oxidoreductase</fullName>
    </submittedName>
</protein>
<accession>A0ABW5QW97</accession>
<feature type="domain" description="DUF1731" evidence="3">
    <location>
        <begin position="246"/>
        <end position="292"/>
    </location>
</feature>
<dbReference type="Proteomes" id="UP001597493">
    <property type="component" value="Unassembled WGS sequence"/>
</dbReference>
<dbReference type="Gene3D" id="3.40.50.720">
    <property type="entry name" value="NAD(P)-binding Rossmann-like Domain"/>
    <property type="match status" value="1"/>
</dbReference>
<evidence type="ECO:0000256" key="1">
    <source>
        <dbReference type="ARBA" id="ARBA00009353"/>
    </source>
</evidence>
<dbReference type="PANTHER" id="PTHR11092:SF0">
    <property type="entry name" value="EPIMERASE FAMILY PROTEIN SDR39U1"/>
    <property type="match status" value="1"/>
</dbReference>
<dbReference type="SUPFAM" id="SSF51735">
    <property type="entry name" value="NAD(P)-binding Rossmann-fold domains"/>
    <property type="match status" value="1"/>
</dbReference>
<evidence type="ECO:0000313" key="4">
    <source>
        <dbReference type="EMBL" id="MFD2660786.1"/>
    </source>
</evidence>
<feature type="domain" description="NAD-dependent epimerase/dehydratase" evidence="2">
    <location>
        <begin position="5"/>
        <end position="123"/>
    </location>
</feature>
<keyword evidence="5" id="KW-1185">Reference proteome</keyword>
<dbReference type="EMBL" id="JBHUMY010000011">
    <property type="protein sequence ID" value="MFD2660786.1"/>
    <property type="molecule type" value="Genomic_DNA"/>
</dbReference>
<sequence length="297" mass="33583">MEKKIVLAGGTGFIGKMLEESYSKLGYRVVIVSRRNGSVAWDDKQGIRDALEHAELLVNLAGKSVNCRYNANNRREIMESRTATTTALGEALLACDNPPPLWINSSTGTIYRHAEDRPMTETDGEIGTGFSVEVAKAWENAFFSFDLPRTRQAALRIAIVLGDGSVMTPYRNLVKFGLGGAHGSGNQMFSWIHIRDLYRIIRFLQEREDLSGVFNCASPDPVTNREFMSSLRRAMNRPFGLPAARWMLEAGAWALRTETELMLKSRWVWPERLLREGFEFQFETLEEALRDIVGRKD</sequence>
<evidence type="ECO:0000313" key="5">
    <source>
        <dbReference type="Proteomes" id="UP001597493"/>
    </source>
</evidence>
<evidence type="ECO:0000259" key="2">
    <source>
        <dbReference type="Pfam" id="PF01370"/>
    </source>
</evidence>
<dbReference type="Pfam" id="PF01370">
    <property type="entry name" value="Epimerase"/>
    <property type="match status" value="1"/>
</dbReference>
<dbReference type="InterPro" id="IPR001509">
    <property type="entry name" value="Epimerase_deHydtase"/>
</dbReference>
<reference evidence="5" key="1">
    <citation type="journal article" date="2019" name="Int. J. Syst. Evol. Microbiol.">
        <title>The Global Catalogue of Microorganisms (GCM) 10K type strain sequencing project: providing services to taxonomists for standard genome sequencing and annotation.</title>
        <authorList>
            <consortium name="The Broad Institute Genomics Platform"/>
            <consortium name="The Broad Institute Genome Sequencing Center for Infectious Disease"/>
            <person name="Wu L."/>
            <person name="Ma J."/>
        </authorList>
    </citation>
    <scope>NUCLEOTIDE SEQUENCE [LARGE SCALE GENOMIC DNA]</scope>
    <source>
        <strain evidence="5">TISTR 1827</strain>
    </source>
</reference>
<name>A0ABW5QW97_9BACL</name>